<dbReference type="PRINTS" id="PR00039">
    <property type="entry name" value="HTHLYSR"/>
</dbReference>
<dbReference type="GO" id="GO:0005829">
    <property type="term" value="C:cytosol"/>
    <property type="evidence" value="ECO:0007669"/>
    <property type="project" value="TreeGrafter"/>
</dbReference>
<evidence type="ECO:0000313" key="6">
    <source>
        <dbReference type="EMBL" id="QAT64215.1"/>
    </source>
</evidence>
<dbReference type="Pfam" id="PF00126">
    <property type="entry name" value="HTH_1"/>
    <property type="match status" value="1"/>
</dbReference>
<dbReference type="GeneID" id="82851895"/>
<dbReference type="SUPFAM" id="SSF46785">
    <property type="entry name" value="Winged helix' DNA-binding domain"/>
    <property type="match status" value="1"/>
</dbReference>
<dbReference type="SUPFAM" id="SSF53850">
    <property type="entry name" value="Periplasmic binding protein-like II"/>
    <property type="match status" value="1"/>
</dbReference>
<keyword evidence="4" id="KW-0804">Transcription</keyword>
<comment type="similarity">
    <text evidence="1">Belongs to the LysR transcriptional regulatory family.</text>
</comment>
<evidence type="ECO:0000259" key="5">
    <source>
        <dbReference type="PROSITE" id="PS50931"/>
    </source>
</evidence>
<dbReference type="PROSITE" id="PS50931">
    <property type="entry name" value="HTH_LYSR"/>
    <property type="match status" value="1"/>
</dbReference>
<feature type="domain" description="HTH lysR-type" evidence="5">
    <location>
        <begin position="1"/>
        <end position="60"/>
    </location>
</feature>
<organism evidence="6 7">
    <name type="scientific">Bacillus glycinifermentans</name>
    <dbReference type="NCBI Taxonomy" id="1664069"/>
    <lineage>
        <taxon>Bacteria</taxon>
        <taxon>Bacillati</taxon>
        <taxon>Bacillota</taxon>
        <taxon>Bacilli</taxon>
        <taxon>Bacillales</taxon>
        <taxon>Bacillaceae</taxon>
        <taxon>Bacillus</taxon>
    </lineage>
</organism>
<gene>
    <name evidence="6" type="ORF">EQZ20_04275</name>
</gene>
<dbReference type="RefSeq" id="WP_052948510.1">
    <property type="nucleotide sequence ID" value="NZ_CP035232.1"/>
</dbReference>
<dbReference type="InterPro" id="IPR005119">
    <property type="entry name" value="LysR_subst-bd"/>
</dbReference>
<keyword evidence="3" id="KW-0238">DNA-binding</keyword>
<dbReference type="AlphaFoldDB" id="A0AAJ4D192"/>
<dbReference type="EMBL" id="CP035232">
    <property type="protein sequence ID" value="QAT64215.1"/>
    <property type="molecule type" value="Genomic_DNA"/>
</dbReference>
<dbReference type="Pfam" id="PF03466">
    <property type="entry name" value="LysR_substrate"/>
    <property type="match status" value="1"/>
</dbReference>
<evidence type="ECO:0000256" key="3">
    <source>
        <dbReference type="ARBA" id="ARBA00023125"/>
    </source>
</evidence>
<dbReference type="KEGG" id="bgy:BGLY_0769"/>
<dbReference type="FunFam" id="1.10.10.10:FF:000001">
    <property type="entry name" value="LysR family transcriptional regulator"/>
    <property type="match status" value="1"/>
</dbReference>
<sequence>MNLKDLEYFQTLCYTRSFTKTAEALYVSQPSVTFAIHRLEDELGVKLFEINKSHRSVELTIAGQYLQKKAGHILTEVENTVREIREFNHPTIRLGLPPIIGGYYAADIMKQIDDKGLLPFINLVEDGSELLLKKIEENKIDLAIIGSASPIHSSKIVSIPITRSELVICTSRQHRFSGRSNINFQEVEHEKMLLLGQSFVHRTAFQYFSKKYRIKPKVVYQTDKIQTLKALIAVDCGISLLSRMVVSDAEDIAMVPLDEEVIPYFYVSICFNKNHALSEEEKSIIELFQAHEKEACEAHKDFTEIAR</sequence>
<evidence type="ECO:0000256" key="4">
    <source>
        <dbReference type="ARBA" id="ARBA00023163"/>
    </source>
</evidence>
<dbReference type="InterPro" id="IPR036388">
    <property type="entry name" value="WH-like_DNA-bd_sf"/>
</dbReference>
<dbReference type="InterPro" id="IPR036390">
    <property type="entry name" value="WH_DNA-bd_sf"/>
</dbReference>
<evidence type="ECO:0000256" key="2">
    <source>
        <dbReference type="ARBA" id="ARBA00023015"/>
    </source>
</evidence>
<dbReference type="InterPro" id="IPR000847">
    <property type="entry name" value="LysR_HTH_N"/>
</dbReference>
<keyword evidence="2" id="KW-0805">Transcription regulation</keyword>
<reference evidence="6 7" key="1">
    <citation type="submission" date="2019-01" db="EMBL/GenBank/DDBJ databases">
        <title>Genome sequence of Bacillus glycinifermentans SRCM103574.</title>
        <authorList>
            <person name="Kong H.-J."/>
            <person name="Jeong S.-Y."/>
            <person name="Jeong D.-Y."/>
        </authorList>
    </citation>
    <scope>NUCLEOTIDE SEQUENCE [LARGE SCALE GENOMIC DNA]</scope>
    <source>
        <strain evidence="6 7">SRCM103574</strain>
    </source>
</reference>
<dbReference type="Gene3D" id="3.40.190.290">
    <property type="match status" value="1"/>
</dbReference>
<dbReference type="GO" id="GO:0003677">
    <property type="term" value="F:DNA binding"/>
    <property type="evidence" value="ECO:0007669"/>
    <property type="project" value="UniProtKB-KW"/>
</dbReference>
<dbReference type="InterPro" id="IPR050950">
    <property type="entry name" value="HTH-type_LysR_regulators"/>
</dbReference>
<accession>A0AAJ4D192</accession>
<evidence type="ECO:0000256" key="1">
    <source>
        <dbReference type="ARBA" id="ARBA00009437"/>
    </source>
</evidence>
<evidence type="ECO:0000313" key="7">
    <source>
        <dbReference type="Proteomes" id="UP000288675"/>
    </source>
</evidence>
<dbReference type="PANTHER" id="PTHR30419">
    <property type="entry name" value="HTH-TYPE TRANSCRIPTIONAL REGULATOR YBHD"/>
    <property type="match status" value="1"/>
</dbReference>
<protein>
    <submittedName>
        <fullName evidence="6">LysR family transcriptional regulator</fullName>
    </submittedName>
</protein>
<name>A0AAJ4D192_9BACI</name>
<dbReference type="Proteomes" id="UP000288675">
    <property type="component" value="Chromosome"/>
</dbReference>
<dbReference type="Gene3D" id="1.10.10.10">
    <property type="entry name" value="Winged helix-like DNA-binding domain superfamily/Winged helix DNA-binding domain"/>
    <property type="match status" value="1"/>
</dbReference>
<proteinExistence type="inferred from homology"/>
<dbReference type="GO" id="GO:0003700">
    <property type="term" value="F:DNA-binding transcription factor activity"/>
    <property type="evidence" value="ECO:0007669"/>
    <property type="project" value="InterPro"/>
</dbReference>